<protein>
    <submittedName>
        <fullName evidence="1">Uncharacterized protein</fullName>
    </submittedName>
</protein>
<name>A0A2P2QFZ8_RHIMU</name>
<sequence>MSGWQPDTHSALYRGRLPS</sequence>
<accession>A0A2P2QFZ8</accession>
<reference evidence="1" key="1">
    <citation type="submission" date="2018-02" db="EMBL/GenBank/DDBJ databases">
        <title>Rhizophora mucronata_Transcriptome.</title>
        <authorList>
            <person name="Meera S.P."/>
            <person name="Sreeshan A."/>
            <person name="Augustine A."/>
        </authorList>
    </citation>
    <scope>NUCLEOTIDE SEQUENCE</scope>
    <source>
        <tissue evidence="1">Leaf</tissue>
    </source>
</reference>
<dbReference type="EMBL" id="GGEC01085340">
    <property type="protein sequence ID" value="MBX65824.1"/>
    <property type="molecule type" value="Transcribed_RNA"/>
</dbReference>
<dbReference type="AlphaFoldDB" id="A0A2P2QFZ8"/>
<proteinExistence type="predicted"/>
<organism evidence="1">
    <name type="scientific">Rhizophora mucronata</name>
    <name type="common">Asiatic mangrove</name>
    <dbReference type="NCBI Taxonomy" id="61149"/>
    <lineage>
        <taxon>Eukaryota</taxon>
        <taxon>Viridiplantae</taxon>
        <taxon>Streptophyta</taxon>
        <taxon>Embryophyta</taxon>
        <taxon>Tracheophyta</taxon>
        <taxon>Spermatophyta</taxon>
        <taxon>Magnoliopsida</taxon>
        <taxon>eudicotyledons</taxon>
        <taxon>Gunneridae</taxon>
        <taxon>Pentapetalae</taxon>
        <taxon>rosids</taxon>
        <taxon>fabids</taxon>
        <taxon>Malpighiales</taxon>
        <taxon>Rhizophoraceae</taxon>
        <taxon>Rhizophora</taxon>
    </lineage>
</organism>
<evidence type="ECO:0000313" key="1">
    <source>
        <dbReference type="EMBL" id="MBX65824.1"/>
    </source>
</evidence>